<dbReference type="PROSITE" id="PS00061">
    <property type="entry name" value="ADH_SHORT"/>
    <property type="match status" value="1"/>
</dbReference>
<dbReference type="PANTHER" id="PTHR43115">
    <property type="entry name" value="DEHYDROGENASE/REDUCTASE SDR FAMILY MEMBER 11"/>
    <property type="match status" value="1"/>
</dbReference>
<evidence type="ECO:0000313" key="5">
    <source>
        <dbReference type="EMBL" id="QBP11836.1"/>
    </source>
</evidence>
<sequence>MNPIEGKVVMITGASSGIGEAVARQLAKQGARLVLAARRVDRLAQLAQELGDNVLWAATDVTRVEELQALAVSGRERFGRIDVLVNNAGIMPVSMIAQGLVEDWNRMIDVNIKGVLYGIHAVLGDMLAQGHGHVINVSSVAGLSVGPGGTVYSGTKFAVRAISDGLRQECVGKIRVTSICPGLVTSELVESITVPAFKERSRQLYEGAMSADVIADAVIYAISQPAHVAVNEIVVRPLTQGF</sequence>
<dbReference type="Gene3D" id="3.40.50.720">
    <property type="entry name" value="NAD(P)-binding Rossmann-like Domain"/>
    <property type="match status" value="1"/>
</dbReference>
<dbReference type="Pfam" id="PF00106">
    <property type="entry name" value="adh_short"/>
    <property type="match status" value="1"/>
</dbReference>
<dbReference type="SMART" id="SM00822">
    <property type="entry name" value="PKS_KR"/>
    <property type="match status" value="1"/>
</dbReference>
<dbReference type="InterPro" id="IPR057326">
    <property type="entry name" value="KR_dom"/>
</dbReference>
<dbReference type="PRINTS" id="PR00081">
    <property type="entry name" value="GDHRDH"/>
</dbReference>
<evidence type="ECO:0000256" key="1">
    <source>
        <dbReference type="ARBA" id="ARBA00006484"/>
    </source>
</evidence>
<organism evidence="5 6">
    <name type="scientific">Cupriavidus metallidurans</name>
    <dbReference type="NCBI Taxonomy" id="119219"/>
    <lineage>
        <taxon>Bacteria</taxon>
        <taxon>Pseudomonadati</taxon>
        <taxon>Pseudomonadota</taxon>
        <taxon>Betaproteobacteria</taxon>
        <taxon>Burkholderiales</taxon>
        <taxon>Burkholderiaceae</taxon>
        <taxon>Cupriavidus</taxon>
    </lineage>
</organism>
<evidence type="ECO:0000259" key="4">
    <source>
        <dbReference type="SMART" id="SM00822"/>
    </source>
</evidence>
<dbReference type="InterPro" id="IPR020904">
    <property type="entry name" value="Sc_DH/Rdtase_CS"/>
</dbReference>
<dbReference type="InterPro" id="IPR002347">
    <property type="entry name" value="SDR_fam"/>
</dbReference>
<evidence type="ECO:0000256" key="2">
    <source>
        <dbReference type="ARBA" id="ARBA00023002"/>
    </source>
</evidence>
<reference evidence="5 6" key="1">
    <citation type="submission" date="2019-03" db="EMBL/GenBank/DDBJ databases">
        <title>Comparative insights into the high quality Complete genome sequence of highly metal resistant Cupriavidus metallidurans strain BS1 isolated from a gold-copper mine.</title>
        <authorList>
            <person name="Mazhar H.S."/>
            <person name="Rensing C."/>
        </authorList>
    </citation>
    <scope>NUCLEOTIDE SEQUENCE [LARGE SCALE GENOMIC DNA]</scope>
    <source>
        <strain evidence="5 6">BS1</strain>
    </source>
</reference>
<dbReference type="GO" id="GO:0016616">
    <property type="term" value="F:oxidoreductase activity, acting on the CH-OH group of donors, NAD or NADP as acceptor"/>
    <property type="evidence" value="ECO:0007669"/>
    <property type="project" value="UniProtKB-ARBA"/>
</dbReference>
<comment type="similarity">
    <text evidence="1 3">Belongs to the short-chain dehydrogenases/reductases (SDR) family.</text>
</comment>
<protein>
    <submittedName>
        <fullName evidence="5">SDR family oxidoreductase</fullName>
    </submittedName>
</protein>
<dbReference type="AlphaFoldDB" id="A0A482IV76"/>
<proteinExistence type="inferred from homology"/>
<keyword evidence="2" id="KW-0560">Oxidoreductase</keyword>
<dbReference type="InterPro" id="IPR036291">
    <property type="entry name" value="NAD(P)-bd_dom_sf"/>
</dbReference>
<dbReference type="PRINTS" id="PR00080">
    <property type="entry name" value="SDRFAMILY"/>
</dbReference>
<evidence type="ECO:0000313" key="6">
    <source>
        <dbReference type="Proteomes" id="UP000253772"/>
    </source>
</evidence>
<dbReference type="EMBL" id="CP037901">
    <property type="protein sequence ID" value="QBP11836.1"/>
    <property type="molecule type" value="Genomic_DNA"/>
</dbReference>
<gene>
    <name evidence="5" type="ORF">DDF84_018670</name>
</gene>
<dbReference type="OrthoDB" id="9810734at2"/>
<dbReference type="SUPFAM" id="SSF51735">
    <property type="entry name" value="NAD(P)-binding Rossmann-fold domains"/>
    <property type="match status" value="1"/>
</dbReference>
<dbReference type="Proteomes" id="UP000253772">
    <property type="component" value="Chromosome c2"/>
</dbReference>
<name>A0A482IV76_9BURK</name>
<accession>A0A482IV76</accession>
<feature type="domain" description="Ketoreductase" evidence="4">
    <location>
        <begin position="7"/>
        <end position="187"/>
    </location>
</feature>
<dbReference type="RefSeq" id="WP_017511313.1">
    <property type="nucleotide sequence ID" value="NZ_CP037901.1"/>
</dbReference>
<dbReference type="FunFam" id="3.40.50.720:FF:000047">
    <property type="entry name" value="NADP-dependent L-serine/L-allo-threonine dehydrogenase"/>
    <property type="match status" value="1"/>
</dbReference>
<dbReference type="PANTHER" id="PTHR43115:SF4">
    <property type="entry name" value="DEHYDROGENASE_REDUCTASE SDR FAMILY MEMBER 11"/>
    <property type="match status" value="1"/>
</dbReference>
<evidence type="ECO:0000256" key="3">
    <source>
        <dbReference type="RuleBase" id="RU000363"/>
    </source>
</evidence>